<organism evidence="1 2">
    <name type="scientific">Avena sativa</name>
    <name type="common">Oat</name>
    <dbReference type="NCBI Taxonomy" id="4498"/>
    <lineage>
        <taxon>Eukaryota</taxon>
        <taxon>Viridiplantae</taxon>
        <taxon>Streptophyta</taxon>
        <taxon>Embryophyta</taxon>
        <taxon>Tracheophyta</taxon>
        <taxon>Spermatophyta</taxon>
        <taxon>Magnoliopsida</taxon>
        <taxon>Liliopsida</taxon>
        <taxon>Poales</taxon>
        <taxon>Poaceae</taxon>
        <taxon>BOP clade</taxon>
        <taxon>Pooideae</taxon>
        <taxon>Poodae</taxon>
        <taxon>Poeae</taxon>
        <taxon>Poeae Chloroplast Group 1 (Aveneae type)</taxon>
        <taxon>Aveninae</taxon>
        <taxon>Avena</taxon>
    </lineage>
</organism>
<protein>
    <submittedName>
        <fullName evidence="1">Uncharacterized protein</fullName>
    </submittedName>
</protein>
<sequence length="419" mass="46243">MEEIMAAWSSEHQGGGDDGGLFLPPGFRFHPTDEEIIISYLLRKFLNPSFANCAVGEVDLNSCEPRDLPGKAKMEEEWYFFVHKDLKYPTGSRANRATREGYWKATGKDREIIFKSSGELVGMKKTLVFYTGRAPRGAKSDWVMHEFRLEGKYRDKNMNDPKDEWVVCKVFNKKRDANTTTKIETAVAAAATATADVEGSYSAVTTPNASSVEVEGEEGTGDFIDSIFSTDPLYFTNSDEYTGNQMPTTKETTTVTTNTNTNTNADAPPYIADFYYTVPPTAGTFNAMPNYSLTNAPSNMQAVTADTMASSVQAITGDSDLGYSWQQQHMLNTPPHEMGRKRSYDSNLREQQAIMMVALEGVIGSTNFGAPETDLPPPQKMMKLGSYDVVDGEFPYGNYAAATMNGQPSAAQNFGAWPY</sequence>
<keyword evidence="2" id="KW-1185">Reference proteome</keyword>
<evidence type="ECO:0000313" key="1">
    <source>
        <dbReference type="EnsemblPlants" id="AVESA.00010b.r2.5DG0976470.1.CDS"/>
    </source>
</evidence>
<name>A0ACD5YK66_AVESA</name>
<accession>A0ACD5YK66</accession>
<reference evidence="1" key="2">
    <citation type="submission" date="2025-09" db="UniProtKB">
        <authorList>
            <consortium name="EnsemblPlants"/>
        </authorList>
    </citation>
    <scope>IDENTIFICATION</scope>
</reference>
<evidence type="ECO:0000313" key="2">
    <source>
        <dbReference type="Proteomes" id="UP001732700"/>
    </source>
</evidence>
<proteinExistence type="predicted"/>
<reference evidence="1" key="1">
    <citation type="submission" date="2021-05" db="EMBL/GenBank/DDBJ databases">
        <authorList>
            <person name="Scholz U."/>
            <person name="Mascher M."/>
            <person name="Fiebig A."/>
        </authorList>
    </citation>
    <scope>NUCLEOTIDE SEQUENCE [LARGE SCALE GENOMIC DNA]</scope>
</reference>
<dbReference type="EnsemblPlants" id="AVESA.00010b.r2.5DG0976470.1">
    <property type="protein sequence ID" value="AVESA.00010b.r2.5DG0976470.1.CDS"/>
    <property type="gene ID" value="AVESA.00010b.r2.5DG0976470"/>
</dbReference>
<dbReference type="Proteomes" id="UP001732700">
    <property type="component" value="Chromosome 5D"/>
</dbReference>